<comment type="caution">
    <text evidence="1">The sequence shown here is derived from an EMBL/GenBank/DDBJ whole genome shotgun (WGS) entry which is preliminary data.</text>
</comment>
<dbReference type="NCBIfam" id="TIGR01488">
    <property type="entry name" value="HAD-SF-IB"/>
    <property type="match status" value="1"/>
</dbReference>
<dbReference type="AlphaFoldDB" id="A0A848DT81"/>
<organism evidence="1 2">
    <name type="scientific">Pseudonocardia bannensis</name>
    <dbReference type="NCBI Taxonomy" id="630973"/>
    <lineage>
        <taxon>Bacteria</taxon>
        <taxon>Bacillati</taxon>
        <taxon>Actinomycetota</taxon>
        <taxon>Actinomycetes</taxon>
        <taxon>Pseudonocardiales</taxon>
        <taxon>Pseudonocardiaceae</taxon>
        <taxon>Pseudonocardia</taxon>
    </lineage>
</organism>
<gene>
    <name evidence="1" type="ORF">HF519_30000</name>
</gene>
<dbReference type="Pfam" id="PF12710">
    <property type="entry name" value="HAD"/>
    <property type="match status" value="1"/>
</dbReference>
<keyword evidence="2" id="KW-1185">Reference proteome</keyword>
<dbReference type="SUPFAM" id="SSF56784">
    <property type="entry name" value="HAD-like"/>
    <property type="match status" value="1"/>
</dbReference>
<dbReference type="EMBL" id="JAAXKZ010000255">
    <property type="protein sequence ID" value="NMH95689.1"/>
    <property type="molecule type" value="Genomic_DNA"/>
</dbReference>
<accession>A0A848DT81</accession>
<evidence type="ECO:0000313" key="1">
    <source>
        <dbReference type="EMBL" id="NMH95689.1"/>
    </source>
</evidence>
<protein>
    <submittedName>
        <fullName evidence="1">HAD-IB family phosphatase</fullName>
    </submittedName>
</protein>
<name>A0A848DT81_9PSEU</name>
<dbReference type="Proteomes" id="UP000586918">
    <property type="component" value="Unassembled WGS sequence"/>
</dbReference>
<dbReference type="RefSeq" id="WP_169416313.1">
    <property type="nucleotide sequence ID" value="NZ_JAAXKZ010000255.1"/>
</dbReference>
<dbReference type="Gene3D" id="3.40.50.1000">
    <property type="entry name" value="HAD superfamily/HAD-like"/>
    <property type="match status" value="1"/>
</dbReference>
<proteinExistence type="predicted"/>
<evidence type="ECO:0000313" key="2">
    <source>
        <dbReference type="Proteomes" id="UP000586918"/>
    </source>
</evidence>
<reference evidence="1 2" key="1">
    <citation type="submission" date="2020-04" db="EMBL/GenBank/DDBJ databases">
        <authorList>
            <person name="Klaysubun C."/>
            <person name="Duangmal K."/>
            <person name="Lipun K."/>
        </authorList>
    </citation>
    <scope>NUCLEOTIDE SEQUENCE [LARGE SCALE GENOMIC DNA]</scope>
    <source>
        <strain evidence="1 2">DSM 45300</strain>
    </source>
</reference>
<dbReference type="InterPro" id="IPR023214">
    <property type="entry name" value="HAD_sf"/>
</dbReference>
<sequence>MTRLHVFDMDGTLLRGAATVELSRHLGTFEVADAVERAWNAGELTDLQFWESVLPLWMDASDAEIDAAFAAAAWIEGVPEVFADIRARGEHIAVISQSPHFFVRRLEGWGAHRTFGSDVVPGRPPTTDSLLTLQDKVDITLGLLADLGLSEDDCTAYGDSRSDMLLFERLTRTVGINPTDLLRDRCAVVYEGLDLRAAYALGRDLVPS</sequence>
<dbReference type="InterPro" id="IPR036412">
    <property type="entry name" value="HAD-like_sf"/>
</dbReference>